<name>A0A4Q0SZY4_9BACT</name>
<evidence type="ECO:0000256" key="1">
    <source>
        <dbReference type="SAM" id="MobiDB-lite"/>
    </source>
</evidence>
<dbReference type="EMBL" id="RDSM01000002">
    <property type="protein sequence ID" value="RXH55610.1"/>
    <property type="molecule type" value="Genomic_DNA"/>
</dbReference>
<proteinExistence type="predicted"/>
<gene>
    <name evidence="2" type="ORF">GRAN_2467</name>
</gene>
<feature type="region of interest" description="Disordered" evidence="1">
    <location>
        <begin position="23"/>
        <end position="88"/>
    </location>
</feature>
<reference evidence="2 3" key="1">
    <citation type="submission" date="2018-11" db="EMBL/GenBank/DDBJ databases">
        <authorList>
            <person name="Mardanov A.V."/>
            <person name="Ravin N.V."/>
            <person name="Dedysh S.N."/>
        </authorList>
    </citation>
    <scope>NUCLEOTIDE SEQUENCE [LARGE SCALE GENOMIC DNA]</scope>
    <source>
        <strain evidence="2 3">AF10</strain>
    </source>
</reference>
<protein>
    <submittedName>
        <fullName evidence="2">Uncharacterized protein</fullName>
    </submittedName>
</protein>
<evidence type="ECO:0000313" key="3">
    <source>
        <dbReference type="Proteomes" id="UP000289437"/>
    </source>
</evidence>
<dbReference type="AlphaFoldDB" id="A0A4Q0SZY4"/>
<keyword evidence="3" id="KW-1185">Reference proteome</keyword>
<dbReference type="Proteomes" id="UP000289437">
    <property type="component" value="Unassembled WGS sequence"/>
</dbReference>
<comment type="caution">
    <text evidence="2">The sequence shown here is derived from an EMBL/GenBank/DDBJ whole genome shotgun (WGS) entry which is preliminary data.</text>
</comment>
<organism evidence="2 3">
    <name type="scientific">Granulicella sibirica</name>
    <dbReference type="NCBI Taxonomy" id="2479048"/>
    <lineage>
        <taxon>Bacteria</taxon>
        <taxon>Pseudomonadati</taxon>
        <taxon>Acidobacteriota</taxon>
        <taxon>Terriglobia</taxon>
        <taxon>Terriglobales</taxon>
        <taxon>Acidobacteriaceae</taxon>
        <taxon>Granulicella</taxon>
    </lineage>
</organism>
<reference evidence="3" key="2">
    <citation type="submission" date="2019-02" db="EMBL/GenBank/DDBJ databases">
        <title>Granulicella sibirica sp. nov., a psychrotolerant acidobacterium isolated from an organic soil layer in forested tundra, West Siberia.</title>
        <authorList>
            <person name="Oshkin I.Y."/>
            <person name="Kulichevskaya I.S."/>
            <person name="Rijpstra W.I.C."/>
            <person name="Sinninghe Damste J.S."/>
            <person name="Rakitin A.L."/>
            <person name="Ravin N.V."/>
            <person name="Dedysh S.N."/>
        </authorList>
    </citation>
    <scope>NUCLEOTIDE SEQUENCE [LARGE SCALE GENOMIC DNA]</scope>
    <source>
        <strain evidence="3">AF10</strain>
    </source>
</reference>
<evidence type="ECO:0000313" key="2">
    <source>
        <dbReference type="EMBL" id="RXH55610.1"/>
    </source>
</evidence>
<accession>A0A4Q0SZY4</accession>
<sequence>MRHLHLCRSRHLGHLQSLAAHLPPGHELNRNGARLHQNPIHKVAPNRPRPYNRTNPNGLNPVKTARPAEIEVQKTTYDPRQHPRSPHL</sequence>
<feature type="compositionally biased region" description="Low complexity" evidence="1">
    <location>
        <begin position="45"/>
        <end position="57"/>
    </location>
</feature>
<feature type="compositionally biased region" description="Basic and acidic residues" evidence="1">
    <location>
        <begin position="66"/>
        <end position="81"/>
    </location>
</feature>